<dbReference type="AlphaFoldDB" id="J9G2N8"/>
<dbReference type="EMBL" id="AMCI01005490">
    <property type="protein sequence ID" value="EJW96047.1"/>
    <property type="molecule type" value="Genomic_DNA"/>
</dbReference>
<comment type="caution">
    <text evidence="1">The sequence shown here is derived from an EMBL/GenBank/DDBJ whole genome shotgun (WGS) entry which is preliminary data.</text>
</comment>
<accession>J9G2N8</accession>
<evidence type="ECO:0000313" key="1">
    <source>
        <dbReference type="EMBL" id="EJW96047.1"/>
    </source>
</evidence>
<sequence>MHDRQQKIEVAFYEYEKTLPRKERIVLHGFVYTLTYRSNHLFVFGCIEYFFYHLSNFNH</sequence>
<protein>
    <submittedName>
        <fullName evidence="1">Uncharacterized protein</fullName>
    </submittedName>
</protein>
<proteinExistence type="predicted"/>
<gene>
    <name evidence="1" type="ORF">EVA_15846</name>
</gene>
<organism evidence="1">
    <name type="scientific">gut metagenome</name>
    <dbReference type="NCBI Taxonomy" id="749906"/>
    <lineage>
        <taxon>unclassified sequences</taxon>
        <taxon>metagenomes</taxon>
        <taxon>organismal metagenomes</taxon>
    </lineage>
</organism>
<name>J9G2N8_9ZZZZ</name>
<reference evidence="1" key="1">
    <citation type="journal article" date="2012" name="PLoS ONE">
        <title>Gene sets for utilization of primary and secondary nutrition supplies in the distal gut of endangered iberian lynx.</title>
        <authorList>
            <person name="Alcaide M."/>
            <person name="Messina E."/>
            <person name="Richter M."/>
            <person name="Bargiela R."/>
            <person name="Peplies J."/>
            <person name="Huws S.A."/>
            <person name="Newbold C.J."/>
            <person name="Golyshin P.N."/>
            <person name="Simon M.A."/>
            <person name="Lopez G."/>
            <person name="Yakimov M.M."/>
            <person name="Ferrer M."/>
        </authorList>
    </citation>
    <scope>NUCLEOTIDE SEQUENCE</scope>
</reference>